<sequence length="88" mass="9427">MPETRKVVITPGEPAGIGPDLVVQLAQRDWPVELVICADGALLTDRAKRLGLPLSLLPYDPAQPPVPQRAGTLTLLNVPLNVRRSPAC</sequence>
<dbReference type="GO" id="GO:0050570">
    <property type="term" value="F:4-hydroxythreonine-4-phosphate dehydrogenase activity"/>
    <property type="evidence" value="ECO:0007669"/>
    <property type="project" value="UniProtKB-EC"/>
</dbReference>
<dbReference type="EMBL" id="UGLB01000003">
    <property type="protein sequence ID" value="STT50674.1"/>
    <property type="molecule type" value="Genomic_DNA"/>
</dbReference>
<gene>
    <name evidence="1" type="primary">pdxA1_1</name>
    <name evidence="1" type="ORF">NCTC9637_05674</name>
</gene>
<dbReference type="Gene3D" id="3.40.718.10">
    <property type="entry name" value="Isopropylmalate Dehydrogenase"/>
    <property type="match status" value="1"/>
</dbReference>
<keyword evidence="1" id="KW-0560">Oxidoreductase</keyword>
<proteinExistence type="predicted"/>
<dbReference type="EC" id="1.1.1.262" evidence="1"/>
<dbReference type="AlphaFoldDB" id="A0A377W749"/>
<name>A0A377W749_KLEPN</name>
<reference evidence="1 2" key="1">
    <citation type="submission" date="2018-06" db="EMBL/GenBank/DDBJ databases">
        <authorList>
            <consortium name="Pathogen Informatics"/>
            <person name="Doyle S."/>
        </authorList>
    </citation>
    <scope>NUCLEOTIDE SEQUENCE [LARGE SCALE GENOMIC DNA]</scope>
    <source>
        <strain evidence="1 2">NCTC9637</strain>
    </source>
</reference>
<dbReference type="Proteomes" id="UP000255099">
    <property type="component" value="Unassembled WGS sequence"/>
</dbReference>
<organism evidence="1 2">
    <name type="scientific">Klebsiella pneumoniae</name>
    <dbReference type="NCBI Taxonomy" id="573"/>
    <lineage>
        <taxon>Bacteria</taxon>
        <taxon>Pseudomonadati</taxon>
        <taxon>Pseudomonadota</taxon>
        <taxon>Gammaproteobacteria</taxon>
        <taxon>Enterobacterales</taxon>
        <taxon>Enterobacteriaceae</taxon>
        <taxon>Klebsiella/Raoultella group</taxon>
        <taxon>Klebsiella</taxon>
        <taxon>Klebsiella pneumoniae complex</taxon>
    </lineage>
</organism>
<protein>
    <submittedName>
        <fullName evidence="1">4-hydroxythreonine-4-phosphate dehydrogenase</fullName>
        <ecNumber evidence="1">1.1.1.262</ecNumber>
    </submittedName>
</protein>
<dbReference type="SUPFAM" id="SSF53659">
    <property type="entry name" value="Isocitrate/Isopropylmalate dehydrogenase-like"/>
    <property type="match status" value="1"/>
</dbReference>
<accession>A0A377W749</accession>
<evidence type="ECO:0000313" key="2">
    <source>
        <dbReference type="Proteomes" id="UP000255099"/>
    </source>
</evidence>
<evidence type="ECO:0000313" key="1">
    <source>
        <dbReference type="EMBL" id="STT50674.1"/>
    </source>
</evidence>